<feature type="region of interest" description="Disordered" evidence="2">
    <location>
        <begin position="160"/>
        <end position="183"/>
    </location>
</feature>
<dbReference type="Proteomes" id="UP001314263">
    <property type="component" value="Unassembled WGS sequence"/>
</dbReference>
<evidence type="ECO:0000256" key="2">
    <source>
        <dbReference type="SAM" id="MobiDB-lite"/>
    </source>
</evidence>
<keyword evidence="4" id="KW-1185">Reference proteome</keyword>
<feature type="region of interest" description="Disordered" evidence="2">
    <location>
        <begin position="210"/>
        <end position="293"/>
    </location>
</feature>
<accession>A0AAV1IKV0</accession>
<feature type="compositionally biased region" description="Low complexity" evidence="2">
    <location>
        <begin position="160"/>
        <end position="177"/>
    </location>
</feature>
<protein>
    <submittedName>
        <fullName evidence="3">Uncharacterized protein</fullName>
    </submittedName>
</protein>
<feature type="compositionally biased region" description="Basic and acidic residues" evidence="2">
    <location>
        <begin position="87"/>
        <end position="99"/>
    </location>
</feature>
<proteinExistence type="predicted"/>
<keyword evidence="1" id="KW-0175">Coiled coil</keyword>
<feature type="region of interest" description="Disordered" evidence="2">
    <location>
        <begin position="82"/>
        <end position="114"/>
    </location>
</feature>
<gene>
    <name evidence="3" type="ORF">CVIRNUC_011188</name>
</gene>
<name>A0AAV1IKV0_9CHLO</name>
<comment type="caution">
    <text evidence="3">The sequence shown here is derived from an EMBL/GenBank/DDBJ whole genome shotgun (WGS) entry which is preliminary data.</text>
</comment>
<dbReference type="AlphaFoldDB" id="A0AAV1IKV0"/>
<dbReference type="EMBL" id="CAUYUE010000018">
    <property type="protein sequence ID" value="CAK0787966.1"/>
    <property type="molecule type" value="Genomic_DNA"/>
</dbReference>
<reference evidence="3 4" key="1">
    <citation type="submission" date="2023-10" db="EMBL/GenBank/DDBJ databases">
        <authorList>
            <person name="Maclean D."/>
            <person name="Macfadyen A."/>
        </authorList>
    </citation>
    <scope>NUCLEOTIDE SEQUENCE [LARGE SCALE GENOMIC DNA]</scope>
</reference>
<feature type="coiled-coil region" evidence="1">
    <location>
        <begin position="1"/>
        <end position="74"/>
    </location>
</feature>
<evidence type="ECO:0000256" key="1">
    <source>
        <dbReference type="SAM" id="Coils"/>
    </source>
</evidence>
<evidence type="ECO:0000313" key="4">
    <source>
        <dbReference type="Proteomes" id="UP001314263"/>
    </source>
</evidence>
<sequence>MHTLQERLEDEEMEKMRLAAALATLRADMESLSAAHPAPDMRLTQQVSELECQLATAQRDVQRLASDNDALMEVSNALAAQQRRACQKQEAEAREDARRPPQRTPVGVQHRHPPPWWPPQPQYVIMPPLVPPAPVPVAPTLPVPVPVQYTAAQQAPHAWASQFQSGAAGQHAQHAQQEAPVHAMPAHGISADVAARLQRIEALAEEIARAQVAGGHPQDREADSGMRPGSTFEASHGADEPRRRGSAARASDFQTAARKGCFQREKLRALQQRPPMPKVPRVRNWNIVDDDAV</sequence>
<evidence type="ECO:0000313" key="3">
    <source>
        <dbReference type="EMBL" id="CAK0787966.1"/>
    </source>
</evidence>
<organism evidence="3 4">
    <name type="scientific">Coccomyxa viridis</name>
    <dbReference type="NCBI Taxonomy" id="1274662"/>
    <lineage>
        <taxon>Eukaryota</taxon>
        <taxon>Viridiplantae</taxon>
        <taxon>Chlorophyta</taxon>
        <taxon>core chlorophytes</taxon>
        <taxon>Trebouxiophyceae</taxon>
        <taxon>Trebouxiophyceae incertae sedis</taxon>
        <taxon>Coccomyxaceae</taxon>
        <taxon>Coccomyxa</taxon>
    </lineage>
</organism>